<keyword evidence="2" id="KW-1185">Reference proteome</keyword>
<accession>A0A0U3E4Q8</accession>
<evidence type="ECO:0000313" key="1">
    <source>
        <dbReference type="EMBL" id="ALT58088.1"/>
    </source>
</evidence>
<reference evidence="1 2" key="1">
    <citation type="submission" date="2015-12" db="EMBL/GenBank/DDBJ databases">
        <title>In silico genomic study of Pseudomonas phage SM1.</title>
        <authorList>
            <person name="Zawawi N.A.M."/>
            <person name="Mat-Arip Y."/>
            <person name="Wan-Jauhari W.K."/>
            <person name="Fauzi A.A."/>
            <person name="Yee F.J."/>
        </authorList>
    </citation>
    <scope>NUCLEOTIDE SEQUENCE [LARGE SCALE GENOMIC DNA]</scope>
</reference>
<gene>
    <name evidence="1" type="ORF">SM1_096</name>
</gene>
<evidence type="ECO:0000313" key="2">
    <source>
        <dbReference type="Proteomes" id="UP000224832"/>
    </source>
</evidence>
<name>A0A0U3E4Q8_9CAUD</name>
<dbReference type="EMBL" id="KU245542">
    <property type="protein sequence ID" value="ALT58088.1"/>
    <property type="molecule type" value="Genomic_DNA"/>
</dbReference>
<proteinExistence type="predicted"/>
<dbReference type="Proteomes" id="UP000224832">
    <property type="component" value="Segment"/>
</dbReference>
<organism evidence="1 2">
    <name type="scientific">Pseudomonas phage SM1</name>
    <dbReference type="NCBI Taxonomy" id="1772332"/>
    <lineage>
        <taxon>Viruses</taxon>
        <taxon>Duplodnaviria</taxon>
        <taxon>Heunggongvirae</taxon>
        <taxon>Uroviricota</taxon>
        <taxon>Caudoviricetes</taxon>
        <taxon>Samunavirus</taxon>
        <taxon>Samunavirus SM1</taxon>
    </lineage>
</organism>
<sequence>MRFLDSILKLMRHHPTVTHDSVLPISRWKLAGKLAWTLIEFENFPYPEAIFRISSETLIMTLIMKRA</sequence>
<protein>
    <submittedName>
        <fullName evidence="1">Uncharacterized protein</fullName>
    </submittedName>
</protein>